<evidence type="ECO:0000313" key="1">
    <source>
        <dbReference type="EMBL" id="KAF2238485.1"/>
    </source>
</evidence>
<reference evidence="1" key="1">
    <citation type="journal article" date="2020" name="Stud. Mycol.">
        <title>101 Dothideomycetes genomes: a test case for predicting lifestyles and emergence of pathogens.</title>
        <authorList>
            <person name="Haridas S."/>
            <person name="Albert R."/>
            <person name="Binder M."/>
            <person name="Bloem J."/>
            <person name="Labutti K."/>
            <person name="Salamov A."/>
            <person name="Andreopoulos B."/>
            <person name="Baker S."/>
            <person name="Barry K."/>
            <person name="Bills G."/>
            <person name="Bluhm B."/>
            <person name="Cannon C."/>
            <person name="Castanera R."/>
            <person name="Culley D."/>
            <person name="Daum C."/>
            <person name="Ezra D."/>
            <person name="Gonzalez J."/>
            <person name="Henrissat B."/>
            <person name="Kuo A."/>
            <person name="Liang C."/>
            <person name="Lipzen A."/>
            <person name="Lutzoni F."/>
            <person name="Magnuson J."/>
            <person name="Mondo S."/>
            <person name="Nolan M."/>
            <person name="Ohm R."/>
            <person name="Pangilinan J."/>
            <person name="Park H.-J."/>
            <person name="Ramirez L."/>
            <person name="Alfaro M."/>
            <person name="Sun H."/>
            <person name="Tritt A."/>
            <person name="Yoshinaga Y."/>
            <person name="Zwiers L.-H."/>
            <person name="Turgeon B."/>
            <person name="Goodwin S."/>
            <person name="Spatafora J."/>
            <person name="Crous P."/>
            <person name="Grigoriev I."/>
        </authorList>
    </citation>
    <scope>NUCLEOTIDE SEQUENCE</scope>
    <source>
        <strain evidence="1">Tuck. ex Michener</strain>
    </source>
</reference>
<protein>
    <submittedName>
        <fullName evidence="1">Uncharacterized protein</fullName>
    </submittedName>
</protein>
<proteinExistence type="predicted"/>
<dbReference type="EMBL" id="ML991775">
    <property type="protein sequence ID" value="KAF2238485.1"/>
    <property type="molecule type" value="Genomic_DNA"/>
</dbReference>
<accession>A0A6A6HK19</accession>
<dbReference type="Proteomes" id="UP000800092">
    <property type="component" value="Unassembled WGS sequence"/>
</dbReference>
<dbReference type="AlphaFoldDB" id="A0A6A6HK19"/>
<name>A0A6A6HK19_VIRVR</name>
<evidence type="ECO:0000313" key="2">
    <source>
        <dbReference type="Proteomes" id="UP000800092"/>
    </source>
</evidence>
<sequence>MARAPRSIGAASKWMHVGYRPQVMETFLVAAACPGPAASGKSTCGFPLCMSTSQDSIMMARCSPAQSNPENVAWLLFFCSQGFEPQARGEGVSNPQDQGYADTTPSRVCQRTAIQRQGGASMSEQLVTGGMIPSRDNYQNQISTSGCWYRVGRDHPQDRETASVTLRSARRLGAREVIGPTSVHYGATSGRLQIFHAAEHHFREGKSNHD</sequence>
<keyword evidence="2" id="KW-1185">Reference proteome</keyword>
<gene>
    <name evidence="1" type="ORF">EV356DRAFT_517784</name>
</gene>
<organism evidence="1 2">
    <name type="scientific">Viridothelium virens</name>
    <name type="common">Speckled blister lichen</name>
    <name type="synonym">Trypethelium virens</name>
    <dbReference type="NCBI Taxonomy" id="1048519"/>
    <lineage>
        <taxon>Eukaryota</taxon>
        <taxon>Fungi</taxon>
        <taxon>Dikarya</taxon>
        <taxon>Ascomycota</taxon>
        <taxon>Pezizomycotina</taxon>
        <taxon>Dothideomycetes</taxon>
        <taxon>Dothideomycetes incertae sedis</taxon>
        <taxon>Trypetheliales</taxon>
        <taxon>Trypetheliaceae</taxon>
        <taxon>Viridothelium</taxon>
    </lineage>
</organism>